<gene>
    <name evidence="2" type="ORF">MEUPH1_LOCUS9653</name>
</gene>
<sequence>MEIIAQKLEITSAEVGRKLHNLRCQMNSELRKIKNKKSGAGADEIVKSSWEFFDSLKFMTGISECVKTVGTVPNALVSYLEM</sequence>
<keyword evidence="3" id="KW-1185">Reference proteome</keyword>
<reference evidence="2 3" key="1">
    <citation type="submission" date="2023-01" db="EMBL/GenBank/DDBJ databases">
        <authorList>
            <person name="Whitehead M."/>
        </authorList>
    </citation>
    <scope>NUCLEOTIDE SEQUENCE [LARGE SCALE GENOMIC DNA]</scope>
</reference>
<feature type="domain" description="MADF" evidence="1">
    <location>
        <begin position="3"/>
        <end position="59"/>
    </location>
</feature>
<evidence type="ECO:0000313" key="2">
    <source>
        <dbReference type="EMBL" id="CAI6353541.1"/>
    </source>
</evidence>
<dbReference type="Proteomes" id="UP001160148">
    <property type="component" value="Unassembled WGS sequence"/>
</dbReference>
<dbReference type="EMBL" id="CARXXK010000002">
    <property type="protein sequence ID" value="CAI6353541.1"/>
    <property type="molecule type" value="Genomic_DNA"/>
</dbReference>
<comment type="caution">
    <text evidence="2">The sequence shown here is derived from an EMBL/GenBank/DDBJ whole genome shotgun (WGS) entry which is preliminary data.</text>
</comment>
<evidence type="ECO:0000259" key="1">
    <source>
        <dbReference type="Pfam" id="PF10545"/>
    </source>
</evidence>
<dbReference type="PANTHER" id="PTHR21505:SF12">
    <property type="entry name" value="MADF DOMAIN-CONTAINING PROTEIN-RELATED"/>
    <property type="match status" value="1"/>
</dbReference>
<protein>
    <recommendedName>
        <fullName evidence="1">MADF domain-containing protein</fullName>
    </recommendedName>
</protein>
<dbReference type="InterPro" id="IPR006578">
    <property type="entry name" value="MADF-dom"/>
</dbReference>
<dbReference type="Pfam" id="PF10545">
    <property type="entry name" value="MADF_DNA_bdg"/>
    <property type="match status" value="1"/>
</dbReference>
<dbReference type="PANTHER" id="PTHR21505">
    <property type="entry name" value="MADF DOMAIN-CONTAINING PROTEIN-RELATED"/>
    <property type="match status" value="1"/>
</dbReference>
<evidence type="ECO:0000313" key="3">
    <source>
        <dbReference type="Proteomes" id="UP001160148"/>
    </source>
</evidence>
<accession>A0AAV0WCI6</accession>
<proteinExistence type="predicted"/>
<dbReference type="AlphaFoldDB" id="A0AAV0WCI6"/>
<organism evidence="2 3">
    <name type="scientific">Macrosiphum euphorbiae</name>
    <name type="common">potato aphid</name>
    <dbReference type="NCBI Taxonomy" id="13131"/>
    <lineage>
        <taxon>Eukaryota</taxon>
        <taxon>Metazoa</taxon>
        <taxon>Ecdysozoa</taxon>
        <taxon>Arthropoda</taxon>
        <taxon>Hexapoda</taxon>
        <taxon>Insecta</taxon>
        <taxon>Pterygota</taxon>
        <taxon>Neoptera</taxon>
        <taxon>Paraneoptera</taxon>
        <taxon>Hemiptera</taxon>
        <taxon>Sternorrhyncha</taxon>
        <taxon>Aphidomorpha</taxon>
        <taxon>Aphidoidea</taxon>
        <taxon>Aphididae</taxon>
        <taxon>Macrosiphini</taxon>
        <taxon>Macrosiphum</taxon>
    </lineage>
</organism>
<name>A0AAV0WCI6_9HEMI</name>